<dbReference type="AlphaFoldDB" id="A0A1S1HLP7"/>
<dbReference type="EMBL" id="LVIE01000234">
    <property type="protein sequence ID" value="OHT22361.1"/>
    <property type="molecule type" value="Genomic_DNA"/>
</dbReference>
<keyword evidence="2" id="KW-1185">Reference proteome</keyword>
<organism evidence="1 2">
    <name type="scientific">Providencia stuartii</name>
    <dbReference type="NCBI Taxonomy" id="588"/>
    <lineage>
        <taxon>Bacteria</taxon>
        <taxon>Pseudomonadati</taxon>
        <taxon>Pseudomonadota</taxon>
        <taxon>Gammaproteobacteria</taxon>
        <taxon>Enterobacterales</taxon>
        <taxon>Morganellaceae</taxon>
        <taxon>Providencia</taxon>
    </lineage>
</organism>
<name>A0A1S1HLP7_PROST</name>
<protein>
    <submittedName>
        <fullName evidence="1">Uncharacterized protein</fullName>
    </submittedName>
</protein>
<sequence>MATIHYASNPNVPKPDIRTASTTTFIFRFWTKQNDSYVKLSTKATTEEEAINNLNSSKLLCVLCARIPTNKI</sequence>
<accession>A0A1S1HLP7</accession>
<evidence type="ECO:0000313" key="1">
    <source>
        <dbReference type="EMBL" id="OHT22361.1"/>
    </source>
</evidence>
<comment type="caution">
    <text evidence="1">The sequence shown here is derived from an EMBL/GenBank/DDBJ whole genome shotgun (WGS) entry which is preliminary data.</text>
</comment>
<proteinExistence type="predicted"/>
<gene>
    <name evidence="1" type="ORF">A3Q29_11120</name>
</gene>
<evidence type="ECO:0000313" key="2">
    <source>
        <dbReference type="Proteomes" id="UP000179588"/>
    </source>
</evidence>
<reference evidence="1 2" key="1">
    <citation type="submission" date="2016-03" db="EMBL/GenBank/DDBJ databases">
        <title>Genome sequence of Providencia stuartii strain, isolated from the salivary glands of larval Lucilia sericata.</title>
        <authorList>
            <person name="Yuan Y."/>
            <person name="Zhang Y."/>
            <person name="Fu S."/>
            <person name="Crippen T.L."/>
            <person name="Visi D."/>
            <person name="Benbow M.E."/>
            <person name="Allen M."/>
            <person name="Tomberlin J.K."/>
            <person name="Sze S.-H."/>
            <person name="Tarone A.M."/>
        </authorList>
    </citation>
    <scope>NUCLEOTIDE SEQUENCE [LARGE SCALE GENOMIC DNA]</scope>
    <source>
        <strain evidence="1 2">Crippen</strain>
    </source>
</reference>
<dbReference type="Proteomes" id="UP000179588">
    <property type="component" value="Unassembled WGS sequence"/>
</dbReference>